<dbReference type="SUPFAM" id="SSF109604">
    <property type="entry name" value="HD-domain/PDEase-like"/>
    <property type="match status" value="1"/>
</dbReference>
<dbReference type="NCBIfam" id="TIGR00488">
    <property type="entry name" value="bis(5'-nucleosyl)-tetraphosphatase (symmetrical) YqeK"/>
    <property type="match status" value="1"/>
</dbReference>
<dbReference type="CDD" id="cd00077">
    <property type="entry name" value="HDc"/>
    <property type="match status" value="1"/>
</dbReference>
<evidence type="ECO:0000256" key="2">
    <source>
        <dbReference type="ARBA" id="ARBA00022723"/>
    </source>
</evidence>
<dbReference type="EMBL" id="MPDK01000017">
    <property type="protein sequence ID" value="PWI57190.1"/>
    <property type="molecule type" value="Genomic_DNA"/>
</dbReference>
<dbReference type="AlphaFoldDB" id="A0A2U3D7C6"/>
<accession>A0A2U3D7C6</accession>
<name>A0A2U3D7C6_SULT2</name>
<dbReference type="PANTHER" id="PTHR35795:SF1">
    <property type="entry name" value="BIS(5'-NUCLEOSYL)-TETRAPHOSPHATASE, SYMMETRICAL"/>
    <property type="match status" value="1"/>
</dbReference>
<dbReference type="SMART" id="SM00471">
    <property type="entry name" value="HDc"/>
    <property type="match status" value="1"/>
</dbReference>
<dbReference type="InterPro" id="IPR003607">
    <property type="entry name" value="HD/PDEase_dom"/>
</dbReference>
<keyword evidence="5" id="KW-0408">Iron</keyword>
<dbReference type="GO" id="GO:0046872">
    <property type="term" value="F:metal ion binding"/>
    <property type="evidence" value="ECO:0007669"/>
    <property type="project" value="UniProtKB-KW"/>
</dbReference>
<evidence type="ECO:0000256" key="4">
    <source>
        <dbReference type="ARBA" id="ARBA00022801"/>
    </source>
</evidence>
<proteinExistence type="predicted"/>
<dbReference type="GO" id="GO:0008803">
    <property type="term" value="F:bis(5'-nucleosyl)-tetraphosphatase (symmetrical) activity"/>
    <property type="evidence" value="ECO:0007669"/>
    <property type="project" value="UniProtKB-EC"/>
</dbReference>
<evidence type="ECO:0000313" key="9">
    <source>
        <dbReference type="Proteomes" id="UP000245380"/>
    </source>
</evidence>
<dbReference type="Proteomes" id="UP000245380">
    <property type="component" value="Unassembled WGS sequence"/>
</dbReference>
<dbReference type="EC" id="3.6.1.41" evidence="1"/>
<comment type="caution">
    <text evidence="8">The sequence shown here is derived from an EMBL/GenBank/DDBJ whole genome shotgun (WGS) entry which is preliminary data.</text>
</comment>
<dbReference type="InterPro" id="IPR051094">
    <property type="entry name" value="Diverse_Catalytic_Enzymes"/>
</dbReference>
<comment type="catalytic activity">
    <reaction evidence="6">
        <text>P(1),P(4)-bis(5'-adenosyl) tetraphosphate + H2O = 2 ADP + 2 H(+)</text>
        <dbReference type="Rhea" id="RHEA:24252"/>
        <dbReference type="ChEBI" id="CHEBI:15377"/>
        <dbReference type="ChEBI" id="CHEBI:15378"/>
        <dbReference type="ChEBI" id="CHEBI:58141"/>
        <dbReference type="ChEBI" id="CHEBI:456216"/>
        <dbReference type="EC" id="3.6.1.41"/>
    </reaction>
</comment>
<organism evidence="8 9">
    <name type="scientific">Sulfoacidibacillus thermotolerans</name>
    <name type="common">Acidibacillus sulfuroxidans</name>
    <dbReference type="NCBI Taxonomy" id="1765684"/>
    <lineage>
        <taxon>Bacteria</taxon>
        <taxon>Bacillati</taxon>
        <taxon>Bacillota</taxon>
        <taxon>Bacilli</taxon>
        <taxon>Bacillales</taxon>
        <taxon>Alicyclobacillaceae</taxon>
        <taxon>Sulfoacidibacillus</taxon>
    </lineage>
</organism>
<dbReference type="Pfam" id="PF01966">
    <property type="entry name" value="HD"/>
    <property type="match status" value="1"/>
</dbReference>
<evidence type="ECO:0000313" key="8">
    <source>
        <dbReference type="EMBL" id="PWI57190.1"/>
    </source>
</evidence>
<protein>
    <recommendedName>
        <fullName evidence="1">bis(5'-nucleosyl)-tetraphosphatase (symmetrical)</fullName>
        <ecNumber evidence="1">3.6.1.41</ecNumber>
    </recommendedName>
</protein>
<evidence type="ECO:0000256" key="1">
    <source>
        <dbReference type="ARBA" id="ARBA00012506"/>
    </source>
</evidence>
<dbReference type="InterPro" id="IPR006674">
    <property type="entry name" value="HD_domain"/>
</dbReference>
<sequence>MKDWSSIVSQRLSQKRYVHVQGVVQTAHTLALRYGVDEQKAVTAAWLHDIFRELGPSELKRLAQEVDFPLPESDPVTWHGPVAAARLALDFGVTDDEVKEAIAWHTLGHPKMSSVAQVLYVADAIEPLRTYPEVANLRAAATVSLAYAVARVADSSILFLLERHLPIAIQTIEMRNQFWKSIDVTNGKA</sequence>
<evidence type="ECO:0000259" key="7">
    <source>
        <dbReference type="SMART" id="SM00471"/>
    </source>
</evidence>
<dbReference type="PANTHER" id="PTHR35795">
    <property type="entry name" value="SLR1885 PROTEIN"/>
    <property type="match status" value="1"/>
</dbReference>
<dbReference type="GO" id="GO:0000166">
    <property type="term" value="F:nucleotide binding"/>
    <property type="evidence" value="ECO:0007669"/>
    <property type="project" value="UniProtKB-KW"/>
</dbReference>
<evidence type="ECO:0000256" key="5">
    <source>
        <dbReference type="ARBA" id="ARBA00023004"/>
    </source>
</evidence>
<keyword evidence="4" id="KW-0378">Hydrolase</keyword>
<evidence type="ECO:0000256" key="6">
    <source>
        <dbReference type="ARBA" id="ARBA00049417"/>
    </source>
</evidence>
<dbReference type="RefSeq" id="WP_181363048.1">
    <property type="nucleotide sequence ID" value="NZ_MPDK01000017.1"/>
</dbReference>
<keyword evidence="2" id="KW-0479">Metal-binding</keyword>
<gene>
    <name evidence="8" type="ORF">BM613_10000</name>
</gene>
<feature type="domain" description="HD/PDEase" evidence="7">
    <location>
        <begin position="12"/>
        <end position="137"/>
    </location>
</feature>
<dbReference type="Gene3D" id="1.10.3210.10">
    <property type="entry name" value="Hypothetical protein af1432"/>
    <property type="match status" value="1"/>
</dbReference>
<dbReference type="InterPro" id="IPR005249">
    <property type="entry name" value="YqeK"/>
</dbReference>
<reference evidence="8 9" key="1">
    <citation type="submission" date="2016-11" db="EMBL/GenBank/DDBJ databases">
        <title>Comparative genomics of Acidibacillus ferroxidans species.</title>
        <authorList>
            <person name="Oliveira G."/>
            <person name="Nunes G."/>
            <person name="Oliveira R."/>
            <person name="Araujo F."/>
            <person name="Salim A."/>
            <person name="Scholte L."/>
            <person name="Morais D."/>
            <person name="Nancucheo I."/>
            <person name="Johnson D.B."/>
            <person name="Grail B."/>
            <person name="Bittencourt J."/>
            <person name="Valadares R."/>
        </authorList>
    </citation>
    <scope>NUCLEOTIDE SEQUENCE [LARGE SCALE GENOMIC DNA]</scope>
    <source>
        <strain evidence="8 9">Y002</strain>
    </source>
</reference>
<keyword evidence="3" id="KW-0547">Nucleotide-binding</keyword>
<evidence type="ECO:0000256" key="3">
    <source>
        <dbReference type="ARBA" id="ARBA00022741"/>
    </source>
</evidence>
<keyword evidence="9" id="KW-1185">Reference proteome</keyword>